<dbReference type="SMART" id="SM01252">
    <property type="entry name" value="KilA-N"/>
    <property type="match status" value="1"/>
</dbReference>
<name>A0A1F5FJX0_9BACT</name>
<organism evidence="2 3">
    <name type="scientific">Candidatus Collierbacteria bacterium RIFOXYB1_FULL_49_13</name>
    <dbReference type="NCBI Taxonomy" id="1817728"/>
    <lineage>
        <taxon>Bacteria</taxon>
        <taxon>Candidatus Collieribacteriota</taxon>
    </lineage>
</organism>
<dbReference type="Pfam" id="PF04383">
    <property type="entry name" value="KilA-N"/>
    <property type="match status" value="1"/>
</dbReference>
<sequence>MKKKIAEIVVKTSTIRVIKHLGEDYLCLTDMVKNYGGDVAIYSWLRNRNTVEFLGVWELLNNVHFKGSGFETFKRQVGLNSFHLTPKKWIDNTGAIGLISKAGRYGGGTYAHKDIAFEFGSWLSADFKLYLIKEFQRLKEQETKQGHWDYRRFLTKVNWHIQTSTIQQLLIPLSQLPINKQGIIYATEAEIINIALFGITSREWRHNNQDLAKTGNIRDHATIEQLTVMANLESINSMLITQGLDKEQRFTALRKEAIRQLTALLQSRTPLTPTSPDEFSE</sequence>
<accession>A0A1F5FJX0</accession>
<evidence type="ECO:0000313" key="3">
    <source>
        <dbReference type="Proteomes" id="UP000176682"/>
    </source>
</evidence>
<dbReference type="InterPro" id="IPR018004">
    <property type="entry name" value="KilA/APSES_HTH"/>
</dbReference>
<evidence type="ECO:0000259" key="1">
    <source>
        <dbReference type="PROSITE" id="PS51301"/>
    </source>
</evidence>
<dbReference type="EMBL" id="MFAM01000004">
    <property type="protein sequence ID" value="OGD79945.1"/>
    <property type="molecule type" value="Genomic_DNA"/>
</dbReference>
<proteinExistence type="predicted"/>
<dbReference type="AlphaFoldDB" id="A0A1F5FJX0"/>
<gene>
    <name evidence="2" type="ORF">A2368_04225</name>
</gene>
<dbReference type="InterPro" id="IPR017880">
    <property type="entry name" value="KilA_N"/>
</dbReference>
<keyword evidence="2" id="KW-0238">DNA-binding</keyword>
<feature type="domain" description="KilA-N" evidence="1">
    <location>
        <begin position="6"/>
        <end position="138"/>
    </location>
</feature>
<comment type="caution">
    <text evidence="2">The sequence shown here is derived from an EMBL/GenBank/DDBJ whole genome shotgun (WGS) entry which is preliminary data.</text>
</comment>
<protein>
    <submittedName>
        <fullName evidence="2">DNA-binding protein</fullName>
    </submittedName>
</protein>
<dbReference type="GO" id="GO:0003677">
    <property type="term" value="F:DNA binding"/>
    <property type="evidence" value="ECO:0007669"/>
    <property type="project" value="UniProtKB-KW"/>
</dbReference>
<evidence type="ECO:0000313" key="2">
    <source>
        <dbReference type="EMBL" id="OGD79945.1"/>
    </source>
</evidence>
<reference evidence="2 3" key="1">
    <citation type="journal article" date="2016" name="Nat. Commun.">
        <title>Thousands of microbial genomes shed light on interconnected biogeochemical processes in an aquifer system.</title>
        <authorList>
            <person name="Anantharaman K."/>
            <person name="Brown C.T."/>
            <person name="Hug L.A."/>
            <person name="Sharon I."/>
            <person name="Castelle C.J."/>
            <person name="Probst A.J."/>
            <person name="Thomas B.C."/>
            <person name="Singh A."/>
            <person name="Wilkins M.J."/>
            <person name="Karaoz U."/>
            <person name="Brodie E.L."/>
            <person name="Williams K.H."/>
            <person name="Hubbard S.S."/>
            <person name="Banfield J.F."/>
        </authorList>
    </citation>
    <scope>NUCLEOTIDE SEQUENCE [LARGE SCALE GENOMIC DNA]</scope>
</reference>
<dbReference type="Proteomes" id="UP000176682">
    <property type="component" value="Unassembled WGS sequence"/>
</dbReference>
<dbReference type="PROSITE" id="PS51301">
    <property type="entry name" value="KILA_N"/>
    <property type="match status" value="1"/>
</dbReference>